<dbReference type="EMBL" id="AMQM01007938">
    <property type="status" value="NOT_ANNOTATED_CDS"/>
    <property type="molecule type" value="Genomic_DNA"/>
</dbReference>
<sequence>MYELFSRGSILPFQNFETDFDTRGFFLGEKPENEAVTLLATATSSEYREKFIPSLNAILYGPGRKGLASTYDEARAYCNRTGGRMLKIMDKRQENDSIEFMASEFQSVLNVTDYVVLGLKWRPSIYETDERNAKLEFFW</sequence>
<evidence type="ECO:0000313" key="3">
    <source>
        <dbReference type="Proteomes" id="UP000015101"/>
    </source>
</evidence>
<accession>T1FHM1</accession>
<proteinExistence type="predicted"/>
<dbReference type="RefSeq" id="XP_009030038.1">
    <property type="nucleotide sequence ID" value="XM_009031790.1"/>
</dbReference>
<evidence type="ECO:0000313" key="2">
    <source>
        <dbReference type="EnsemblMetazoa" id="HelroP182032"/>
    </source>
</evidence>
<dbReference type="AlphaFoldDB" id="T1FHM1"/>
<reference evidence="2" key="3">
    <citation type="submission" date="2015-06" db="UniProtKB">
        <authorList>
            <consortium name="EnsemblMetazoa"/>
        </authorList>
    </citation>
    <scope>IDENTIFICATION</scope>
</reference>
<evidence type="ECO:0000313" key="1">
    <source>
        <dbReference type="EMBL" id="ESN91855.1"/>
    </source>
</evidence>
<organism evidence="2 3">
    <name type="scientific">Helobdella robusta</name>
    <name type="common">Californian leech</name>
    <dbReference type="NCBI Taxonomy" id="6412"/>
    <lineage>
        <taxon>Eukaryota</taxon>
        <taxon>Metazoa</taxon>
        <taxon>Spiralia</taxon>
        <taxon>Lophotrochozoa</taxon>
        <taxon>Annelida</taxon>
        <taxon>Clitellata</taxon>
        <taxon>Hirudinea</taxon>
        <taxon>Rhynchobdellida</taxon>
        <taxon>Glossiphoniidae</taxon>
        <taxon>Helobdella</taxon>
    </lineage>
</organism>
<name>T1FHM1_HELRO</name>
<protein>
    <recommendedName>
        <fullName evidence="4">C-type lectin domain-containing protein</fullName>
    </recommendedName>
</protein>
<dbReference type="CTD" id="20208320"/>
<evidence type="ECO:0008006" key="4">
    <source>
        <dbReference type="Google" id="ProtNLM"/>
    </source>
</evidence>
<gene>
    <name evidence="2" type="primary">20208320</name>
    <name evidence="1" type="ORF">HELRODRAFT_182032</name>
</gene>
<dbReference type="Proteomes" id="UP000015101">
    <property type="component" value="Unassembled WGS sequence"/>
</dbReference>
<dbReference type="HOGENOM" id="CLU_1847323_0_0_1"/>
<dbReference type="EMBL" id="KB097694">
    <property type="protein sequence ID" value="ESN91855.1"/>
    <property type="molecule type" value="Genomic_DNA"/>
</dbReference>
<reference evidence="3" key="1">
    <citation type="submission" date="2012-12" db="EMBL/GenBank/DDBJ databases">
        <authorList>
            <person name="Hellsten U."/>
            <person name="Grimwood J."/>
            <person name="Chapman J.A."/>
            <person name="Shapiro H."/>
            <person name="Aerts A."/>
            <person name="Otillar R.P."/>
            <person name="Terry A.Y."/>
            <person name="Boore J.L."/>
            <person name="Simakov O."/>
            <person name="Marletaz F."/>
            <person name="Cho S.-J."/>
            <person name="Edsinger-Gonzales E."/>
            <person name="Havlak P."/>
            <person name="Kuo D.-H."/>
            <person name="Larsson T."/>
            <person name="Lv J."/>
            <person name="Arendt D."/>
            <person name="Savage R."/>
            <person name="Osoegawa K."/>
            <person name="de Jong P."/>
            <person name="Lindberg D.R."/>
            <person name="Seaver E.C."/>
            <person name="Weisblat D.A."/>
            <person name="Putnam N.H."/>
            <person name="Grigoriev I.V."/>
            <person name="Rokhsar D.S."/>
        </authorList>
    </citation>
    <scope>NUCLEOTIDE SEQUENCE</scope>
</reference>
<dbReference type="InParanoid" id="T1FHM1"/>
<reference evidence="1 3" key="2">
    <citation type="journal article" date="2013" name="Nature">
        <title>Insights into bilaterian evolution from three spiralian genomes.</title>
        <authorList>
            <person name="Simakov O."/>
            <person name="Marletaz F."/>
            <person name="Cho S.J."/>
            <person name="Edsinger-Gonzales E."/>
            <person name="Havlak P."/>
            <person name="Hellsten U."/>
            <person name="Kuo D.H."/>
            <person name="Larsson T."/>
            <person name="Lv J."/>
            <person name="Arendt D."/>
            <person name="Savage R."/>
            <person name="Osoegawa K."/>
            <person name="de Jong P."/>
            <person name="Grimwood J."/>
            <person name="Chapman J.A."/>
            <person name="Shapiro H."/>
            <person name="Aerts A."/>
            <person name="Otillar R.P."/>
            <person name="Terry A.Y."/>
            <person name="Boore J.L."/>
            <person name="Grigoriev I.V."/>
            <person name="Lindberg D.R."/>
            <person name="Seaver E.C."/>
            <person name="Weisblat D.A."/>
            <person name="Putnam N.H."/>
            <person name="Rokhsar D.S."/>
        </authorList>
    </citation>
    <scope>NUCLEOTIDE SEQUENCE</scope>
</reference>
<dbReference type="EnsemblMetazoa" id="HelroT182032">
    <property type="protein sequence ID" value="HelroP182032"/>
    <property type="gene ID" value="HelroG182032"/>
</dbReference>
<keyword evidence="3" id="KW-1185">Reference proteome</keyword>
<dbReference type="GeneID" id="20208320"/>
<dbReference type="KEGG" id="hro:HELRODRAFT_182032"/>